<dbReference type="EMBL" id="MT143976">
    <property type="protein sequence ID" value="QJA44424.1"/>
    <property type="molecule type" value="Genomic_DNA"/>
</dbReference>
<protein>
    <submittedName>
        <fullName evidence="1">Uncharacterized protein</fullName>
    </submittedName>
</protein>
<gene>
    <name evidence="1" type="ORF">TM448A00108_0051</name>
    <name evidence="2" type="ORF">TM448B00355_0024</name>
</gene>
<evidence type="ECO:0000313" key="1">
    <source>
        <dbReference type="EMBL" id="QJA44424.1"/>
    </source>
</evidence>
<sequence length="53" mass="6637">MKIPKYFTEWFRIWGWSDDGWNMELWQNSRILRIAWRSYRKGVLDTKMKLGKL</sequence>
<proteinExistence type="predicted"/>
<evidence type="ECO:0000313" key="2">
    <source>
        <dbReference type="EMBL" id="QJH95171.1"/>
    </source>
</evidence>
<dbReference type="AlphaFoldDB" id="A0A6H1ZA40"/>
<organism evidence="1">
    <name type="scientific">viral metagenome</name>
    <dbReference type="NCBI Taxonomy" id="1070528"/>
    <lineage>
        <taxon>unclassified sequences</taxon>
        <taxon>metagenomes</taxon>
        <taxon>organismal metagenomes</taxon>
    </lineage>
</organism>
<accession>A0A6H1ZA40</accession>
<dbReference type="EMBL" id="MT144614">
    <property type="protein sequence ID" value="QJH95171.1"/>
    <property type="molecule type" value="Genomic_DNA"/>
</dbReference>
<name>A0A6H1ZA40_9ZZZZ</name>
<reference evidence="1" key="1">
    <citation type="submission" date="2020-03" db="EMBL/GenBank/DDBJ databases">
        <title>The deep terrestrial virosphere.</title>
        <authorList>
            <person name="Holmfeldt K."/>
            <person name="Nilsson E."/>
            <person name="Simone D."/>
            <person name="Lopez-Fernandez M."/>
            <person name="Wu X."/>
            <person name="de Brujin I."/>
            <person name="Lundin D."/>
            <person name="Andersson A."/>
            <person name="Bertilsson S."/>
            <person name="Dopson M."/>
        </authorList>
    </citation>
    <scope>NUCLEOTIDE SEQUENCE</scope>
    <source>
        <strain evidence="1">TM448A00108</strain>
        <strain evidence="2">TM448B00355</strain>
    </source>
</reference>